<feature type="transmembrane region" description="Helical" evidence="5">
    <location>
        <begin position="77"/>
        <end position="95"/>
    </location>
</feature>
<evidence type="ECO:0000256" key="1">
    <source>
        <dbReference type="ARBA" id="ARBA00004370"/>
    </source>
</evidence>
<keyword evidence="4 5" id="KW-0472">Membrane</keyword>
<comment type="caution">
    <text evidence="6">The sequence shown here is derived from an EMBL/GenBank/DDBJ whole genome shotgun (WGS) entry which is preliminary data.</text>
</comment>
<evidence type="ECO:0000313" key="7">
    <source>
        <dbReference type="Proteomes" id="UP000581447"/>
    </source>
</evidence>
<organism evidence="6 7">
    <name type="scientific">Sphingorhabdus rigui</name>
    <dbReference type="NCBI Taxonomy" id="1282858"/>
    <lineage>
        <taxon>Bacteria</taxon>
        <taxon>Pseudomonadati</taxon>
        <taxon>Pseudomonadota</taxon>
        <taxon>Alphaproteobacteria</taxon>
        <taxon>Sphingomonadales</taxon>
        <taxon>Sphingomonadaceae</taxon>
        <taxon>Sphingorhabdus</taxon>
    </lineage>
</organism>
<feature type="transmembrane region" description="Helical" evidence="5">
    <location>
        <begin position="107"/>
        <end position="125"/>
    </location>
</feature>
<dbReference type="InterPro" id="IPR023352">
    <property type="entry name" value="MAPEG-like_dom_sf"/>
</dbReference>
<dbReference type="RefSeq" id="WP_183941906.1">
    <property type="nucleotide sequence ID" value="NZ_BAABBG010000005.1"/>
</dbReference>
<evidence type="ECO:0000313" key="6">
    <source>
        <dbReference type="EMBL" id="MBB3943610.1"/>
    </source>
</evidence>
<evidence type="ECO:0000256" key="4">
    <source>
        <dbReference type="ARBA" id="ARBA00023136"/>
    </source>
</evidence>
<gene>
    <name evidence="6" type="ORF">GGR91_001868</name>
</gene>
<dbReference type="GO" id="GO:0016020">
    <property type="term" value="C:membrane"/>
    <property type="evidence" value="ECO:0007669"/>
    <property type="project" value="UniProtKB-SubCell"/>
</dbReference>
<dbReference type="EMBL" id="JACIEA010000002">
    <property type="protein sequence ID" value="MBB3943610.1"/>
    <property type="molecule type" value="Genomic_DNA"/>
</dbReference>
<evidence type="ECO:0008006" key="8">
    <source>
        <dbReference type="Google" id="ProtNLM"/>
    </source>
</evidence>
<name>A0A840B3Y9_9SPHN</name>
<keyword evidence="7" id="KW-1185">Reference proteome</keyword>
<comment type="subcellular location">
    <subcellularLocation>
        <location evidence="1">Membrane</location>
    </subcellularLocation>
</comment>
<evidence type="ECO:0000256" key="3">
    <source>
        <dbReference type="ARBA" id="ARBA00022989"/>
    </source>
</evidence>
<reference evidence="6 7" key="1">
    <citation type="submission" date="2020-08" db="EMBL/GenBank/DDBJ databases">
        <title>Genomic Encyclopedia of Type Strains, Phase IV (KMG-IV): sequencing the most valuable type-strain genomes for metagenomic binning, comparative biology and taxonomic classification.</title>
        <authorList>
            <person name="Goeker M."/>
        </authorList>
    </citation>
    <scope>NUCLEOTIDE SEQUENCE [LARGE SCALE GENOMIC DNA]</scope>
    <source>
        <strain evidence="6 7">DSM 29050</strain>
    </source>
</reference>
<feature type="transmembrane region" description="Helical" evidence="5">
    <location>
        <begin position="6"/>
        <end position="23"/>
    </location>
</feature>
<keyword evidence="2 5" id="KW-0812">Transmembrane</keyword>
<accession>A0A840B3Y9</accession>
<proteinExistence type="predicted"/>
<dbReference type="SUPFAM" id="SSF161084">
    <property type="entry name" value="MAPEG domain-like"/>
    <property type="match status" value="1"/>
</dbReference>
<dbReference type="PANTHER" id="PTHR35814">
    <property type="match status" value="1"/>
</dbReference>
<evidence type="ECO:0000256" key="2">
    <source>
        <dbReference type="ARBA" id="ARBA00022692"/>
    </source>
</evidence>
<protein>
    <recommendedName>
        <fullName evidence="8">MAPEG family protein</fullName>
    </recommendedName>
</protein>
<dbReference type="Proteomes" id="UP000581447">
    <property type="component" value="Unassembled WGS sequence"/>
</dbReference>
<dbReference type="PANTHER" id="PTHR35814:SF1">
    <property type="entry name" value="GLUTATHIONE S-TRANSFERASE-RELATED"/>
    <property type="match status" value="1"/>
</dbReference>
<sequence>MLSLPVTLTIAAGAALVNIWLMIRCGQARTKESVSIGDGGSEFVIRRMRAHANFVESAPFVLVLIAALEATGGTNNWLWGLGIVYIVGRLAHGLGMDGGALGKGRMVGTLTSMLTLLGLAGWALARVYTAVL</sequence>
<dbReference type="Pfam" id="PF01124">
    <property type="entry name" value="MAPEG"/>
    <property type="match status" value="1"/>
</dbReference>
<dbReference type="Gene3D" id="1.20.120.550">
    <property type="entry name" value="Membrane associated eicosanoid/glutathione metabolism-like domain"/>
    <property type="match status" value="1"/>
</dbReference>
<dbReference type="AlphaFoldDB" id="A0A840B3Y9"/>
<evidence type="ECO:0000256" key="5">
    <source>
        <dbReference type="SAM" id="Phobius"/>
    </source>
</evidence>
<keyword evidence="3 5" id="KW-1133">Transmembrane helix</keyword>
<dbReference type="InterPro" id="IPR001129">
    <property type="entry name" value="Membr-assoc_MAPEG"/>
</dbReference>